<evidence type="ECO:0000313" key="2">
    <source>
        <dbReference type="EMBL" id="MFC3862991.1"/>
    </source>
</evidence>
<dbReference type="EMBL" id="JBHRZF010000221">
    <property type="protein sequence ID" value="MFC3862991.1"/>
    <property type="molecule type" value="Genomic_DNA"/>
</dbReference>
<dbReference type="Proteomes" id="UP001595748">
    <property type="component" value="Unassembled WGS sequence"/>
</dbReference>
<keyword evidence="3" id="KW-1185">Reference proteome</keyword>
<evidence type="ECO:0000256" key="1">
    <source>
        <dbReference type="SAM" id="Coils"/>
    </source>
</evidence>
<organism evidence="2 3">
    <name type="scientific">Deinococcus antarcticus</name>
    <dbReference type="NCBI Taxonomy" id="1298767"/>
    <lineage>
        <taxon>Bacteria</taxon>
        <taxon>Thermotogati</taxon>
        <taxon>Deinococcota</taxon>
        <taxon>Deinococci</taxon>
        <taxon>Deinococcales</taxon>
        <taxon>Deinococcaceae</taxon>
        <taxon>Deinococcus</taxon>
    </lineage>
</organism>
<gene>
    <name evidence="2" type="ORF">ACFOPQ_19695</name>
</gene>
<comment type="caution">
    <text evidence="2">The sequence shown here is derived from an EMBL/GenBank/DDBJ whole genome shotgun (WGS) entry which is preliminary data.</text>
</comment>
<keyword evidence="1" id="KW-0175">Coiled coil</keyword>
<feature type="coiled-coil region" evidence="1">
    <location>
        <begin position="50"/>
        <end position="98"/>
    </location>
</feature>
<sequence length="118" mass="13673">MNLDDNTKWIIEKTIVVGVAVLGLLGSGKFMTSKEEPNDPHDPHDWIALIDEQRAVLTDLKERLHELEDSAARKDRFIIQLLRDCQTYQRTINDLERDLHRPPTQWEINVTDEKVDAA</sequence>
<dbReference type="RefSeq" id="WP_380080928.1">
    <property type="nucleotide sequence ID" value="NZ_JBHRZF010000221.1"/>
</dbReference>
<proteinExistence type="predicted"/>
<name>A0ABV8AEG5_9DEIO</name>
<protein>
    <submittedName>
        <fullName evidence="2">Uncharacterized protein</fullName>
    </submittedName>
</protein>
<reference evidence="3" key="1">
    <citation type="journal article" date="2019" name="Int. J. Syst. Evol. Microbiol.">
        <title>The Global Catalogue of Microorganisms (GCM) 10K type strain sequencing project: providing services to taxonomists for standard genome sequencing and annotation.</title>
        <authorList>
            <consortium name="The Broad Institute Genomics Platform"/>
            <consortium name="The Broad Institute Genome Sequencing Center for Infectious Disease"/>
            <person name="Wu L."/>
            <person name="Ma J."/>
        </authorList>
    </citation>
    <scope>NUCLEOTIDE SEQUENCE [LARGE SCALE GENOMIC DNA]</scope>
    <source>
        <strain evidence="3">CCTCC AB 2013263</strain>
    </source>
</reference>
<evidence type="ECO:0000313" key="3">
    <source>
        <dbReference type="Proteomes" id="UP001595748"/>
    </source>
</evidence>
<accession>A0ABV8AEG5</accession>